<dbReference type="SUPFAM" id="SSF53335">
    <property type="entry name" value="S-adenosyl-L-methionine-dependent methyltransferases"/>
    <property type="match status" value="1"/>
</dbReference>
<feature type="compositionally biased region" description="Polar residues" evidence="1">
    <location>
        <begin position="116"/>
        <end position="125"/>
    </location>
</feature>
<evidence type="ECO:0000256" key="1">
    <source>
        <dbReference type="SAM" id="MobiDB-lite"/>
    </source>
</evidence>
<dbReference type="AlphaFoldDB" id="A0A8H5BHF2"/>
<dbReference type="PANTHER" id="PTHR43591">
    <property type="entry name" value="METHYLTRANSFERASE"/>
    <property type="match status" value="1"/>
</dbReference>
<comment type="caution">
    <text evidence="2">The sequence shown here is derived from an EMBL/GenBank/DDBJ whole genome shotgun (WGS) entry which is preliminary data.</text>
</comment>
<dbReference type="InterPro" id="IPR029063">
    <property type="entry name" value="SAM-dependent_MTases_sf"/>
</dbReference>
<dbReference type="EMBL" id="JAACJK010000166">
    <property type="protein sequence ID" value="KAF5323465.1"/>
    <property type="molecule type" value="Genomic_DNA"/>
</dbReference>
<dbReference type="Proteomes" id="UP000541558">
    <property type="component" value="Unassembled WGS sequence"/>
</dbReference>
<keyword evidence="3" id="KW-1185">Reference proteome</keyword>
<sequence>MSESRKDYDGYEGIDSDSDSDGEPEPRVSVAELFDSYSDHEEGEGGDVEMEDSWADSSSVGASVPGSVIFTHPPTLPPSSYAPSVSNDSLFSRQVGDGDMSSFASSYDDHLEPESSRPSSPTLSGAGTEIDLREQYGRRVTALGRTYGLPGDSEEWYRLDRQHRMFIEMQGGKWYPPAMERVMKSNIQGEKRVLDLGCGNGAWARDVGLHFPLCDVLAIDLIPIKDTRYLPSNVKSEVDDIDREDGLSHLYGQFDVVHCRLVASGVRDYYELIERIVRILRPGGIMELQEFDFRIYDRDHREIEVSVYAPLGPPYWARFMAHMNQAIQKKGGDVDAARHLWKWVTSHEAFEDITYRDVWVPCIPGDDSRYAAEVYPILRENITAFLKSGRPMLLANGMSEAVYDTIEQNTLREMHESNEPQYTRLQCIYATKRHIVGEDSF</sequence>
<dbReference type="Pfam" id="PF13489">
    <property type="entry name" value="Methyltransf_23"/>
    <property type="match status" value="1"/>
</dbReference>
<dbReference type="Gene3D" id="3.40.50.150">
    <property type="entry name" value="Vaccinia Virus protein VP39"/>
    <property type="match status" value="1"/>
</dbReference>
<dbReference type="PANTHER" id="PTHR43591:SF24">
    <property type="entry name" value="2-METHOXY-6-POLYPRENYL-1,4-BENZOQUINOL METHYLASE, MITOCHONDRIAL"/>
    <property type="match status" value="1"/>
</dbReference>
<proteinExistence type="predicted"/>
<feature type="compositionally biased region" description="Low complexity" evidence="1">
    <location>
        <begin position="57"/>
        <end position="68"/>
    </location>
</feature>
<feature type="compositionally biased region" description="Acidic residues" evidence="1">
    <location>
        <begin position="10"/>
        <end position="23"/>
    </location>
</feature>
<dbReference type="GO" id="GO:0008168">
    <property type="term" value="F:methyltransferase activity"/>
    <property type="evidence" value="ECO:0007669"/>
    <property type="project" value="TreeGrafter"/>
</dbReference>
<protein>
    <recommendedName>
        <fullName evidence="4">S-adenosyl-L-methionine-dependent methyltransferase</fullName>
    </recommendedName>
</protein>
<evidence type="ECO:0000313" key="2">
    <source>
        <dbReference type="EMBL" id="KAF5323465.1"/>
    </source>
</evidence>
<evidence type="ECO:0008006" key="4">
    <source>
        <dbReference type="Google" id="ProtNLM"/>
    </source>
</evidence>
<feature type="region of interest" description="Disordered" evidence="1">
    <location>
        <begin position="1"/>
        <end position="131"/>
    </location>
</feature>
<dbReference type="CDD" id="cd02440">
    <property type="entry name" value="AdoMet_MTases"/>
    <property type="match status" value="1"/>
</dbReference>
<accession>A0A8H5BHF2</accession>
<feature type="compositionally biased region" description="Acidic residues" evidence="1">
    <location>
        <begin position="41"/>
        <end position="54"/>
    </location>
</feature>
<feature type="compositionally biased region" description="Polar residues" evidence="1">
    <location>
        <begin position="81"/>
        <end position="92"/>
    </location>
</feature>
<evidence type="ECO:0000313" key="3">
    <source>
        <dbReference type="Proteomes" id="UP000541558"/>
    </source>
</evidence>
<reference evidence="2 3" key="1">
    <citation type="journal article" date="2020" name="ISME J.">
        <title>Uncovering the hidden diversity of litter-decomposition mechanisms in mushroom-forming fungi.</title>
        <authorList>
            <person name="Floudas D."/>
            <person name="Bentzer J."/>
            <person name="Ahren D."/>
            <person name="Johansson T."/>
            <person name="Persson P."/>
            <person name="Tunlid A."/>
        </authorList>
    </citation>
    <scope>NUCLEOTIDE SEQUENCE [LARGE SCALE GENOMIC DNA]</scope>
    <source>
        <strain evidence="2 3">CBS 175.51</strain>
    </source>
</reference>
<organism evidence="2 3">
    <name type="scientific">Ephemerocybe angulata</name>
    <dbReference type="NCBI Taxonomy" id="980116"/>
    <lineage>
        <taxon>Eukaryota</taxon>
        <taxon>Fungi</taxon>
        <taxon>Dikarya</taxon>
        <taxon>Basidiomycota</taxon>
        <taxon>Agaricomycotina</taxon>
        <taxon>Agaricomycetes</taxon>
        <taxon>Agaricomycetidae</taxon>
        <taxon>Agaricales</taxon>
        <taxon>Agaricineae</taxon>
        <taxon>Psathyrellaceae</taxon>
        <taxon>Ephemerocybe</taxon>
    </lineage>
</organism>
<gene>
    <name evidence="2" type="ORF">D9611_005508</name>
</gene>
<dbReference type="OrthoDB" id="2013972at2759"/>
<name>A0A8H5BHF2_9AGAR</name>